<dbReference type="NCBIfam" id="TIGR02523">
    <property type="entry name" value="type_IV_pilV"/>
    <property type="match status" value="1"/>
</dbReference>
<evidence type="ECO:0000256" key="1">
    <source>
        <dbReference type="SAM" id="MobiDB-lite"/>
    </source>
</evidence>
<evidence type="ECO:0000313" key="3">
    <source>
        <dbReference type="EMBL" id="MBK7954739.1"/>
    </source>
</evidence>
<dbReference type="InterPro" id="IPR013362">
    <property type="entry name" value="Pilus_4_PilV"/>
</dbReference>
<feature type="transmembrane region" description="Helical" evidence="2">
    <location>
        <begin position="180"/>
        <end position="204"/>
    </location>
</feature>
<comment type="caution">
    <text evidence="3">The sequence shown here is derived from an EMBL/GenBank/DDBJ whole genome shotgun (WGS) entry which is preliminary data.</text>
</comment>
<gene>
    <name evidence="3" type="primary">pilV</name>
    <name evidence="3" type="ORF">IPK02_12725</name>
</gene>
<organism evidence="3 4">
    <name type="scientific">Candidatus Accumulibacter affinis</name>
    <dbReference type="NCBI Taxonomy" id="2954384"/>
    <lineage>
        <taxon>Bacteria</taxon>
        <taxon>Pseudomonadati</taxon>
        <taxon>Pseudomonadota</taxon>
        <taxon>Betaproteobacteria</taxon>
        <taxon>Candidatus Accumulibacter</taxon>
    </lineage>
</organism>
<evidence type="ECO:0000313" key="4">
    <source>
        <dbReference type="Proteomes" id="UP000706151"/>
    </source>
</evidence>
<keyword evidence="2" id="KW-1133">Transmembrane helix</keyword>
<dbReference type="Pfam" id="PF07963">
    <property type="entry name" value="N_methyl"/>
    <property type="match status" value="1"/>
</dbReference>
<dbReference type="Pfam" id="PF16074">
    <property type="entry name" value="PilW"/>
    <property type="match status" value="1"/>
</dbReference>
<dbReference type="GO" id="GO:0043683">
    <property type="term" value="P:type IV pilus assembly"/>
    <property type="evidence" value="ECO:0007669"/>
    <property type="project" value="InterPro"/>
</dbReference>
<accession>A0A935TB46</accession>
<keyword evidence="2" id="KW-0472">Membrane</keyword>
<dbReference type="NCBIfam" id="TIGR02532">
    <property type="entry name" value="IV_pilin_GFxxxE"/>
    <property type="match status" value="1"/>
</dbReference>
<dbReference type="AlphaFoldDB" id="A0A935TB46"/>
<dbReference type="InterPro" id="IPR032092">
    <property type="entry name" value="PilW"/>
</dbReference>
<dbReference type="EMBL" id="JADJOT010000009">
    <property type="protein sequence ID" value="MBK7954739.1"/>
    <property type="molecule type" value="Genomic_DNA"/>
</dbReference>
<feature type="compositionally biased region" description="Basic residues" evidence="1">
    <location>
        <begin position="125"/>
        <end position="140"/>
    </location>
</feature>
<sequence>MKNTQPTHRKAQAGVMLLEALIAILIFSLGILSLVALQGTSIQLTSDAKYRTDASMLANKLIGQMWVSGGTATDLAANFASPDGKDYKTWRDHDVKATNSLPGIVAEGEHVKSTLPTVTVNAPGRRTRGHRRDRGNHHFLAHPANEGRRRWAPPRRHHTDRLPEPVMKARSLFPNYVKGFTLVEVMVAMVIGMIGIIIMMQVFATAEGQKRATTGTGDAQSSGAMALYELQRDVRQGGYGINSMSLLSCGLALDAPFPKVNLPTLGPAIINPAWLPAGDANTDTLLITFGNSGGSPEGDAIIGGSDVVPKVQTPKNFIKDDWVVGAPAADGNAACTLKLTLAQVTDVTGSEVTVNRASVAAAELLFNFGPTPTIRAYAIRLGNLTVCDYLLNDCSIAGNAGNQAIWVAIASNIVSLRAQYGHGANTWDQIAPTTACGWARTAALRIAVVARNTQVEQGEITAAAPTWEGSATAPLELKDTRANWKNYRYKVFETVVPIRNLPWMAKCP</sequence>
<feature type="region of interest" description="Disordered" evidence="1">
    <location>
        <begin position="120"/>
        <end position="140"/>
    </location>
</feature>
<feature type="transmembrane region" description="Helical" evidence="2">
    <location>
        <begin position="15"/>
        <end position="37"/>
    </location>
</feature>
<protein>
    <submittedName>
        <fullName evidence="3">Type IV pilus modification protein PilV</fullName>
    </submittedName>
</protein>
<dbReference type="PROSITE" id="PS00409">
    <property type="entry name" value="PROKAR_NTER_METHYL"/>
    <property type="match status" value="1"/>
</dbReference>
<dbReference type="Proteomes" id="UP000706151">
    <property type="component" value="Unassembled WGS sequence"/>
</dbReference>
<proteinExistence type="predicted"/>
<dbReference type="InterPro" id="IPR012902">
    <property type="entry name" value="N_methyl_site"/>
</dbReference>
<name>A0A935TB46_9PROT</name>
<reference evidence="3 4" key="1">
    <citation type="submission" date="2020-10" db="EMBL/GenBank/DDBJ databases">
        <title>Connecting structure to function with the recovery of over 1000 high-quality activated sludge metagenome-assembled genomes encoding full-length rRNA genes using long-read sequencing.</title>
        <authorList>
            <person name="Singleton C.M."/>
            <person name="Petriglieri F."/>
            <person name="Kristensen J.M."/>
            <person name="Kirkegaard R.H."/>
            <person name="Michaelsen T.Y."/>
            <person name="Andersen M.H."/>
            <person name="Karst S.M."/>
            <person name="Dueholm M.S."/>
            <person name="Nielsen P.H."/>
            <person name="Albertsen M."/>
        </authorList>
    </citation>
    <scope>NUCLEOTIDE SEQUENCE [LARGE SCALE GENOMIC DNA]</scope>
    <source>
        <strain evidence="3">Fred_18-Q3-R57-64_BAT3C.720</strain>
    </source>
</reference>
<keyword evidence="2" id="KW-0812">Transmembrane</keyword>
<evidence type="ECO:0000256" key="2">
    <source>
        <dbReference type="SAM" id="Phobius"/>
    </source>
</evidence>